<evidence type="ECO:0000256" key="3">
    <source>
        <dbReference type="ARBA" id="ARBA00022694"/>
    </source>
</evidence>
<dbReference type="SUPFAM" id="SSF51905">
    <property type="entry name" value="FAD/NAD(P)-binding domain"/>
    <property type="match status" value="1"/>
</dbReference>
<keyword evidence="3" id="KW-0819">tRNA processing</keyword>
<organism evidence="8 9">
    <name type="scientific">Meiothermus hypogaeus NBRC 106114</name>
    <dbReference type="NCBI Taxonomy" id="1227553"/>
    <lineage>
        <taxon>Bacteria</taxon>
        <taxon>Thermotogati</taxon>
        <taxon>Deinococcota</taxon>
        <taxon>Deinococci</taxon>
        <taxon>Thermales</taxon>
        <taxon>Thermaceae</taxon>
        <taxon>Meiothermus</taxon>
    </lineage>
</organism>
<dbReference type="PANTHER" id="PTHR11806">
    <property type="entry name" value="GLUCOSE INHIBITED DIVISION PROTEIN A"/>
    <property type="match status" value="1"/>
</dbReference>
<evidence type="ECO:0000256" key="1">
    <source>
        <dbReference type="ARBA" id="ARBA00001974"/>
    </source>
</evidence>
<dbReference type="GO" id="GO:0050660">
    <property type="term" value="F:flavin adenine dinucleotide binding"/>
    <property type="evidence" value="ECO:0007669"/>
    <property type="project" value="InterPro"/>
</dbReference>
<feature type="domain" description="MnmG N-terminal" evidence="7">
    <location>
        <begin position="74"/>
        <end position="162"/>
    </location>
</feature>
<dbReference type="EMBL" id="BJXL01000118">
    <property type="protein sequence ID" value="GEM84659.1"/>
    <property type="molecule type" value="Genomic_DNA"/>
</dbReference>
<keyword evidence="4" id="KW-0274">FAD</keyword>
<name>A0A511R4X0_9DEIN</name>
<keyword evidence="5" id="KW-0520">NAD</keyword>
<protein>
    <submittedName>
        <fullName evidence="8">GidA-like protein</fullName>
    </submittedName>
</protein>
<evidence type="ECO:0000259" key="7">
    <source>
        <dbReference type="Pfam" id="PF01134"/>
    </source>
</evidence>
<proteinExistence type="predicted"/>
<dbReference type="GO" id="GO:0002098">
    <property type="term" value="P:tRNA wobble uridine modification"/>
    <property type="evidence" value="ECO:0007669"/>
    <property type="project" value="TreeGrafter"/>
</dbReference>
<evidence type="ECO:0000256" key="4">
    <source>
        <dbReference type="ARBA" id="ARBA00022827"/>
    </source>
</evidence>
<comment type="caution">
    <text evidence="8">The sequence shown here is derived from an EMBL/GenBank/DDBJ whole genome shotgun (WGS) entry which is preliminary data.</text>
</comment>
<dbReference type="RefSeq" id="WP_371862147.1">
    <property type="nucleotide sequence ID" value="NZ_BJXL01000118.1"/>
</dbReference>
<dbReference type="PANTHER" id="PTHR11806:SF0">
    <property type="entry name" value="PROTEIN MTO1 HOMOLOG, MITOCHONDRIAL"/>
    <property type="match status" value="1"/>
</dbReference>
<reference evidence="8 9" key="1">
    <citation type="submission" date="2019-07" db="EMBL/GenBank/DDBJ databases">
        <title>Whole genome shotgun sequence of Meiothermus hypogaeus NBRC 106114.</title>
        <authorList>
            <person name="Hosoyama A."/>
            <person name="Uohara A."/>
            <person name="Ohji S."/>
            <person name="Ichikawa N."/>
        </authorList>
    </citation>
    <scope>NUCLEOTIDE SEQUENCE [LARGE SCALE GENOMIC DNA]</scope>
    <source>
        <strain evidence="8 9">NBRC 106114</strain>
    </source>
</reference>
<gene>
    <name evidence="8" type="ORF">MHY01S_28250</name>
</gene>
<keyword evidence="2" id="KW-0285">Flavoprotein</keyword>
<comment type="cofactor">
    <cofactor evidence="1">
        <name>FAD</name>
        <dbReference type="ChEBI" id="CHEBI:57692"/>
    </cofactor>
</comment>
<dbReference type="GO" id="GO:0005829">
    <property type="term" value="C:cytosol"/>
    <property type="evidence" value="ECO:0007669"/>
    <property type="project" value="TreeGrafter"/>
</dbReference>
<evidence type="ECO:0000256" key="5">
    <source>
        <dbReference type="ARBA" id="ARBA00023027"/>
    </source>
</evidence>
<dbReference type="Gene3D" id="3.50.50.60">
    <property type="entry name" value="FAD/NAD(P)-binding domain"/>
    <property type="match status" value="1"/>
</dbReference>
<dbReference type="GO" id="GO:0030488">
    <property type="term" value="P:tRNA methylation"/>
    <property type="evidence" value="ECO:0007669"/>
    <property type="project" value="TreeGrafter"/>
</dbReference>
<accession>A0A511R4X0</accession>
<evidence type="ECO:0000256" key="6">
    <source>
        <dbReference type="ARBA" id="ARBA00025948"/>
    </source>
</evidence>
<dbReference type="Pfam" id="PF01134">
    <property type="entry name" value="GIDA"/>
    <property type="match status" value="2"/>
</dbReference>
<evidence type="ECO:0000256" key="2">
    <source>
        <dbReference type="ARBA" id="ARBA00022630"/>
    </source>
</evidence>
<dbReference type="AlphaFoldDB" id="A0A511R4X0"/>
<dbReference type="InterPro" id="IPR002218">
    <property type="entry name" value="MnmG-rel"/>
</dbReference>
<dbReference type="InterPro" id="IPR036188">
    <property type="entry name" value="FAD/NAD-bd_sf"/>
</dbReference>
<evidence type="ECO:0000313" key="9">
    <source>
        <dbReference type="Proteomes" id="UP000321197"/>
    </source>
</evidence>
<evidence type="ECO:0000313" key="8">
    <source>
        <dbReference type="EMBL" id="GEM84659.1"/>
    </source>
</evidence>
<dbReference type="Proteomes" id="UP000321197">
    <property type="component" value="Unassembled WGS sequence"/>
</dbReference>
<sequence length="237" mass="25577">MTPIADYDVLIVGAGFAGSEAAYALAKRGVRVGLVTTSLDSVFLPFTPIQAPFPSGSLLAEVGQEGLKGWELHSRAKYRLENQPNLHLLQLSVTGLLLEGQAVAGIRSWEGPRKTAPVVVLAVGSFLLPRLYIGSVAEEAGRLSEVAYPDLYQYLQQLGFAFITQGAQVAEQSGTPGYRVEYQVFAPGEWDSATFRLHRLGGLYAVGLCVLGQGTYAQMAEEGMRLAESLQTTVNRR</sequence>
<comment type="subunit">
    <text evidence="6">Homodimer. Heterotetramer of two MnmE and two MnmG subunits.</text>
</comment>
<dbReference type="InterPro" id="IPR040131">
    <property type="entry name" value="MnmG_N"/>
</dbReference>
<feature type="domain" description="MnmG N-terminal" evidence="7">
    <location>
        <begin position="8"/>
        <end position="42"/>
    </location>
</feature>